<protein>
    <submittedName>
        <fullName evidence="2">Extracellular solute-binding protein</fullName>
    </submittedName>
</protein>
<dbReference type="InterPro" id="IPR050490">
    <property type="entry name" value="Bact_solute-bd_prot1"/>
</dbReference>
<proteinExistence type="predicted"/>
<keyword evidence="1" id="KW-1133">Transmembrane helix</keyword>
<comment type="caution">
    <text evidence="2">The sequence shown here is derived from an EMBL/GenBank/DDBJ whole genome shotgun (WGS) entry which is preliminary data.</text>
</comment>
<feature type="transmembrane region" description="Helical" evidence="1">
    <location>
        <begin position="21"/>
        <end position="42"/>
    </location>
</feature>
<gene>
    <name evidence="2" type="ORF">KTH90_04295</name>
</gene>
<evidence type="ECO:0000313" key="2">
    <source>
        <dbReference type="EMBL" id="MBU9725230.1"/>
    </source>
</evidence>
<dbReference type="Gene3D" id="3.40.190.10">
    <property type="entry name" value="Periplasmic binding protein-like II"/>
    <property type="match status" value="2"/>
</dbReference>
<dbReference type="SUPFAM" id="SSF53850">
    <property type="entry name" value="Periplasmic binding protein-like II"/>
    <property type="match status" value="1"/>
</dbReference>
<dbReference type="PANTHER" id="PTHR43649">
    <property type="entry name" value="ARABINOSE-BINDING PROTEIN-RELATED"/>
    <property type="match status" value="1"/>
</dbReference>
<sequence length="452" mass="50061">MKSRVKASCHFKSAPCHFKKTGWLCAILIFIGPVFLGGLTFLSGCAGKEEVQPVEITLVHGWGGTAQTHKVVREIYQEFSAQRADVILNEQASSDSTIAVEKANDMLAVDRMPDVVSTNGLSYFVQNAVTKGMALDLMPYIEADEELRASIHPSVLESWTTEDGKLYTLPDALEVMGFWYNESYFREAGITDADGKVKLPDTWEEFFEDCDKLDAWCETQNSSRSVFALENIQVVEDFLLARLAGASEEGFAMASAMPSDFDTPSFQRALQDVARLYSYSHDVDNIDNARQAFLDGRSVIYFNGVWECDVFCGTDIEGEIGYAAYPTESGASLSYISPSSGYVLYDNPDPKRKEASIGFLKYMLSTEVQNRLATDTGQAPSNPNVDNIMIREKYPLLGNALEVAHGADLQIKSISSVWDAVTLDILKSQLRQACRSEEGRLGLINRLNAKHT</sequence>
<keyword evidence="1" id="KW-0812">Transmembrane</keyword>
<reference evidence="2 3" key="1">
    <citation type="submission" date="2021-06" db="EMBL/GenBank/DDBJ databases">
        <title>Description of novel taxa of the family Lachnospiraceae.</title>
        <authorList>
            <person name="Chaplin A.V."/>
            <person name="Sokolova S.R."/>
            <person name="Pikina A.P."/>
            <person name="Korzhanova M."/>
            <person name="Belova V."/>
            <person name="Korostin D."/>
            <person name="Efimov B.A."/>
        </authorList>
    </citation>
    <scope>NUCLEOTIDE SEQUENCE [LARGE SCALE GENOMIC DNA]</scope>
    <source>
        <strain evidence="2 3">ASD4241</strain>
    </source>
</reference>
<dbReference type="Proteomes" id="UP001314681">
    <property type="component" value="Unassembled WGS sequence"/>
</dbReference>
<organism evidence="2 3">
    <name type="scientific">Diplocloster modestus</name>
    <dbReference type="NCBI Taxonomy" id="2850322"/>
    <lineage>
        <taxon>Bacteria</taxon>
        <taxon>Bacillati</taxon>
        <taxon>Bacillota</taxon>
        <taxon>Clostridia</taxon>
        <taxon>Lachnospirales</taxon>
        <taxon>Lachnospiraceae</taxon>
        <taxon>Diplocloster</taxon>
    </lineage>
</organism>
<keyword evidence="1" id="KW-0472">Membrane</keyword>
<dbReference type="Pfam" id="PF13416">
    <property type="entry name" value="SBP_bac_8"/>
    <property type="match status" value="1"/>
</dbReference>
<evidence type="ECO:0000313" key="3">
    <source>
        <dbReference type="Proteomes" id="UP001314681"/>
    </source>
</evidence>
<keyword evidence="3" id="KW-1185">Reference proteome</keyword>
<dbReference type="EMBL" id="JAHQCX010000002">
    <property type="protein sequence ID" value="MBU9725230.1"/>
    <property type="molecule type" value="Genomic_DNA"/>
</dbReference>
<dbReference type="InterPro" id="IPR006059">
    <property type="entry name" value="SBP"/>
</dbReference>
<name>A0ABS6K404_9FIRM</name>
<accession>A0ABS6K404</accession>
<dbReference type="RefSeq" id="WP_158349856.1">
    <property type="nucleotide sequence ID" value="NZ_JAHQCX010000002.1"/>
</dbReference>
<evidence type="ECO:0000256" key="1">
    <source>
        <dbReference type="SAM" id="Phobius"/>
    </source>
</evidence>